<reference evidence="2 3" key="1">
    <citation type="journal article" date="2013" name="J. Biotechnol.">
        <title>Establishment and interpretation of the genome sequence of the phytopathogenic fungus Rhizoctonia solani AG1-IB isolate 7/3/14.</title>
        <authorList>
            <person name="Wibberg D.W."/>
            <person name="Jelonek L.J."/>
            <person name="Rupp O.R."/>
            <person name="Hennig M.H."/>
            <person name="Eikmeyer F.E."/>
            <person name="Goesmann A.G."/>
            <person name="Hartmann A.H."/>
            <person name="Borriss R.B."/>
            <person name="Grosch R.G."/>
            <person name="Puehler A.P."/>
            <person name="Schlueter A.S."/>
        </authorList>
    </citation>
    <scope>NUCLEOTIDE SEQUENCE [LARGE SCALE GENOMIC DNA]</scope>
    <source>
        <strain evidence="3">AG1-IB / isolate 7/3/14</strain>
    </source>
</reference>
<feature type="compositionally biased region" description="Low complexity" evidence="1">
    <location>
        <begin position="669"/>
        <end position="679"/>
    </location>
</feature>
<gene>
    <name evidence="2" type="ORF">BN14_09951</name>
</gene>
<comment type="caution">
    <text evidence="2">The sequence shown here is derived from an EMBL/GenBank/DDBJ whole genome shotgun (WGS) entry which is preliminary data.</text>
</comment>
<dbReference type="EMBL" id="CAOJ01015147">
    <property type="protein sequence ID" value="CCO35831.1"/>
    <property type="molecule type" value="Genomic_DNA"/>
</dbReference>
<feature type="compositionally biased region" description="Basic and acidic residues" evidence="1">
    <location>
        <begin position="543"/>
        <end position="567"/>
    </location>
</feature>
<sequence>MDVDIDALCRDPEFLKFAQMYKSGSPSKSKLSHSSRVANNSDQVGVGLEDNQDTQSRPQTRCTPCSDGPAYLRDRSPTMSVSSSLGSKAKSNAERSDKNKFKQPLVSNNEHALPSSPSPFKTPDRLPTRRSPSWSHLRGPQYSATTTPRHVGLRLVGSAYALPQDTTTKSASTDPIAHTTAPVRAPLANAIAPVPVRAPPNVAIVPTITPPPVHPATTDMSLSAIGTSAHAPLAATSTALTVTSTPLKRERSLDSSSNFSRPAPPPVKSLPSPPDDWLDKRYYLDARCSYEKGGKEGQREGKGRGGRVKVEDSETGKQVTYKTFLERMPREKKYTFVKEYGHPFAMVAGLGYFNPYGKVPLHDGLTLRIDKTHQSMFIAIGQRLNYSEYLDTLAVVRAAVTDNLPRNAQIDSGKLLKWSHFGPSSRKAVYDYVYQLKPYLYHFRDRTGEDNWAIAGMASAYLDDSNRNNKRSGGKDPIDYMRRHQSKNAKNKNVTQSLYVEEDDRENPYYWPKYTRDKNYAGQAPESRPTAPKQAPPASASTKARDARRADKVVAEEEARAKDEARAMKPGKLAPLKGASKADSAKVEKKAKRRIESDDSNSESDEGPKIVSRLPKSDGASSLVPPKSSHSTTEVAAPSATSVPARAKTKSQSKADGKAKPATKSSTGKRSSACAAKVAAAEREKLKRASKKRVLEDDSEEEILPPKKLHTRARKTTSPAKRKQKAAELKDESESEEDPLPARKSDNSADEVSEPEERGPVLSAKDRARKKMVSLQLLTNNSSSHP</sequence>
<feature type="compositionally biased region" description="Basic and acidic residues" evidence="1">
    <location>
        <begin position="473"/>
        <end position="482"/>
    </location>
</feature>
<protein>
    <submittedName>
        <fullName evidence="2">Uncharacterized protein</fullName>
    </submittedName>
</protein>
<dbReference type="Proteomes" id="UP000012065">
    <property type="component" value="Unassembled WGS sequence"/>
</dbReference>
<dbReference type="AlphaFoldDB" id="M5C8R5"/>
<evidence type="ECO:0000313" key="2">
    <source>
        <dbReference type="EMBL" id="CCO35831.1"/>
    </source>
</evidence>
<name>M5C8R5_THACB</name>
<accession>M5C8R5</accession>
<evidence type="ECO:0000256" key="1">
    <source>
        <dbReference type="SAM" id="MobiDB-lite"/>
    </source>
</evidence>
<proteinExistence type="predicted"/>
<feature type="region of interest" description="Disordered" evidence="1">
    <location>
        <begin position="241"/>
        <end position="274"/>
    </location>
</feature>
<dbReference type="HOGENOM" id="CLU_356852_0_0_1"/>
<feature type="compositionally biased region" description="Low complexity" evidence="1">
    <location>
        <begin position="23"/>
        <end position="35"/>
    </location>
</feature>
<feature type="region of interest" description="Disordered" evidence="1">
    <location>
        <begin position="292"/>
        <end position="311"/>
    </location>
</feature>
<feature type="compositionally biased region" description="Basic residues" evidence="1">
    <location>
        <begin position="707"/>
        <end position="724"/>
    </location>
</feature>
<feature type="compositionally biased region" description="Low complexity" evidence="1">
    <location>
        <begin position="80"/>
        <end position="90"/>
    </location>
</feature>
<feature type="region of interest" description="Disordered" evidence="1">
    <location>
        <begin position="463"/>
        <end position="786"/>
    </location>
</feature>
<feature type="region of interest" description="Disordered" evidence="1">
    <location>
        <begin position="23"/>
        <end position="145"/>
    </location>
</feature>
<feature type="compositionally biased region" description="Polar residues" evidence="1">
    <location>
        <begin position="53"/>
        <end position="63"/>
    </location>
</feature>
<feature type="compositionally biased region" description="Pro residues" evidence="1">
    <location>
        <begin position="262"/>
        <end position="274"/>
    </location>
</feature>
<feature type="compositionally biased region" description="Polar residues" evidence="1">
    <location>
        <begin position="776"/>
        <end position="786"/>
    </location>
</feature>
<feature type="compositionally biased region" description="Basic and acidic residues" evidence="1">
    <location>
        <begin position="91"/>
        <end position="100"/>
    </location>
</feature>
<feature type="compositionally biased region" description="Polar residues" evidence="1">
    <location>
        <begin position="628"/>
        <end position="642"/>
    </location>
</feature>
<organism evidence="2 3">
    <name type="scientific">Thanatephorus cucumeris (strain AG1-IB / isolate 7/3/14)</name>
    <name type="common">Lettuce bottom rot fungus</name>
    <name type="synonym">Rhizoctonia solani</name>
    <dbReference type="NCBI Taxonomy" id="1108050"/>
    <lineage>
        <taxon>Eukaryota</taxon>
        <taxon>Fungi</taxon>
        <taxon>Dikarya</taxon>
        <taxon>Basidiomycota</taxon>
        <taxon>Agaricomycotina</taxon>
        <taxon>Agaricomycetes</taxon>
        <taxon>Cantharellales</taxon>
        <taxon>Ceratobasidiaceae</taxon>
        <taxon>Rhizoctonia</taxon>
        <taxon>Rhizoctonia solani AG-1</taxon>
    </lineage>
</organism>
<evidence type="ECO:0000313" key="3">
    <source>
        <dbReference type="Proteomes" id="UP000012065"/>
    </source>
</evidence>